<dbReference type="CDD" id="cd00534">
    <property type="entry name" value="DHNA_DHNTPE"/>
    <property type="match status" value="1"/>
</dbReference>
<evidence type="ECO:0000256" key="6">
    <source>
        <dbReference type="RuleBase" id="RU362079"/>
    </source>
</evidence>
<dbReference type="SMART" id="SM00905">
    <property type="entry name" value="FolB"/>
    <property type="match status" value="1"/>
</dbReference>
<reference evidence="8 9" key="1">
    <citation type="submission" date="2018-10" db="EMBL/GenBank/DDBJ databases">
        <title>Propionibacterium australiense Genome Sequencing and Assembly.</title>
        <authorList>
            <person name="Bernier A.-M."/>
            <person name="Bernard K."/>
        </authorList>
    </citation>
    <scope>NUCLEOTIDE SEQUENCE [LARGE SCALE GENOMIC DNA]</scope>
    <source>
        <strain evidence="8 9">NML98A078</strain>
    </source>
</reference>
<dbReference type="GO" id="GO:0005737">
    <property type="term" value="C:cytoplasm"/>
    <property type="evidence" value="ECO:0007669"/>
    <property type="project" value="TreeGrafter"/>
</dbReference>
<evidence type="ECO:0000313" key="8">
    <source>
        <dbReference type="EMBL" id="RLP10235.1"/>
    </source>
</evidence>
<dbReference type="EMBL" id="RCIW01000008">
    <property type="protein sequence ID" value="RLP10235.1"/>
    <property type="molecule type" value="Genomic_DNA"/>
</dbReference>
<keyword evidence="5 6" id="KW-0456">Lyase</keyword>
<dbReference type="PANTHER" id="PTHR42844">
    <property type="entry name" value="DIHYDRONEOPTERIN ALDOLASE 1-RELATED"/>
    <property type="match status" value="1"/>
</dbReference>
<dbReference type="SUPFAM" id="SSF55620">
    <property type="entry name" value="Tetrahydrobiopterin biosynthesis enzymes-like"/>
    <property type="match status" value="1"/>
</dbReference>
<dbReference type="Gene3D" id="3.30.1130.10">
    <property type="match status" value="1"/>
</dbReference>
<dbReference type="GO" id="GO:0046656">
    <property type="term" value="P:folic acid biosynthetic process"/>
    <property type="evidence" value="ECO:0007669"/>
    <property type="project" value="UniProtKB-UniRule"/>
</dbReference>
<comment type="similarity">
    <text evidence="3 6">Belongs to the DHNA family.</text>
</comment>
<comment type="function">
    <text evidence="6">Catalyzes the conversion of 7,8-dihydroneopterin to 6-hydroxymethyl-7,8-dihydropterin.</text>
</comment>
<dbReference type="AlphaFoldDB" id="A0A8B3FT38"/>
<evidence type="ECO:0000313" key="9">
    <source>
        <dbReference type="Proteomes" id="UP000279336"/>
    </source>
</evidence>
<dbReference type="PANTHER" id="PTHR42844:SF1">
    <property type="entry name" value="DIHYDRONEOPTERIN ALDOLASE 1-RELATED"/>
    <property type="match status" value="1"/>
</dbReference>
<dbReference type="UniPathway" id="UPA00077">
    <property type="reaction ID" value="UER00154"/>
</dbReference>
<keyword evidence="4 6" id="KW-0289">Folate biosynthesis</keyword>
<evidence type="ECO:0000256" key="1">
    <source>
        <dbReference type="ARBA" id="ARBA00001353"/>
    </source>
</evidence>
<dbReference type="GO" id="GO:0046654">
    <property type="term" value="P:tetrahydrofolate biosynthetic process"/>
    <property type="evidence" value="ECO:0007669"/>
    <property type="project" value="UniProtKB-UniRule"/>
</dbReference>
<comment type="pathway">
    <text evidence="2 6">Cofactor biosynthesis; tetrahydrofolate biosynthesis; 2-amino-4-hydroxy-6-hydroxymethyl-7,8-dihydropteridine diphosphate from 7,8-dihydroneopterin triphosphate: step 3/4.</text>
</comment>
<evidence type="ECO:0000256" key="4">
    <source>
        <dbReference type="ARBA" id="ARBA00022909"/>
    </source>
</evidence>
<evidence type="ECO:0000256" key="5">
    <source>
        <dbReference type="ARBA" id="ARBA00023239"/>
    </source>
</evidence>
<dbReference type="Pfam" id="PF02152">
    <property type="entry name" value="FolB"/>
    <property type="match status" value="1"/>
</dbReference>
<dbReference type="GO" id="GO:0004150">
    <property type="term" value="F:dihydroneopterin aldolase activity"/>
    <property type="evidence" value="ECO:0007669"/>
    <property type="project" value="UniProtKB-UniRule"/>
</dbReference>
<dbReference type="EC" id="4.1.2.25" evidence="6"/>
<dbReference type="InterPro" id="IPR043133">
    <property type="entry name" value="GTP-CH-I_C/QueF"/>
</dbReference>
<evidence type="ECO:0000259" key="7">
    <source>
        <dbReference type="SMART" id="SM00905"/>
    </source>
</evidence>
<proteinExistence type="inferred from homology"/>
<dbReference type="InterPro" id="IPR006156">
    <property type="entry name" value="Dihydroneopterin_aldolase"/>
</dbReference>
<comment type="caution">
    <text evidence="8">The sequence shown here is derived from an EMBL/GenBank/DDBJ whole genome shotgun (WGS) entry which is preliminary data.</text>
</comment>
<dbReference type="NCBIfam" id="TIGR00525">
    <property type="entry name" value="folB"/>
    <property type="match status" value="1"/>
</dbReference>
<dbReference type="NCBIfam" id="TIGR00526">
    <property type="entry name" value="folB_dom"/>
    <property type="match status" value="1"/>
</dbReference>
<accession>A0A8B3FT38</accession>
<organism evidence="8 9">
    <name type="scientific">Propionibacterium australiense</name>
    <dbReference type="NCBI Taxonomy" id="119981"/>
    <lineage>
        <taxon>Bacteria</taxon>
        <taxon>Bacillati</taxon>
        <taxon>Actinomycetota</taxon>
        <taxon>Actinomycetes</taxon>
        <taxon>Propionibacteriales</taxon>
        <taxon>Propionibacteriaceae</taxon>
        <taxon>Propionibacterium</taxon>
    </lineage>
</organism>
<protein>
    <recommendedName>
        <fullName evidence="6">7,8-dihydroneopterin aldolase</fullName>
        <ecNumber evidence="6">4.1.2.25</ecNumber>
    </recommendedName>
</protein>
<evidence type="ECO:0000256" key="3">
    <source>
        <dbReference type="ARBA" id="ARBA00005708"/>
    </source>
</evidence>
<feature type="domain" description="Dihydroneopterin aldolase/epimerase" evidence="7">
    <location>
        <begin position="12"/>
        <end position="121"/>
    </location>
</feature>
<evidence type="ECO:0000256" key="2">
    <source>
        <dbReference type="ARBA" id="ARBA00005013"/>
    </source>
</evidence>
<comment type="catalytic activity">
    <reaction evidence="1 6">
        <text>7,8-dihydroneopterin = 6-hydroxymethyl-7,8-dihydropterin + glycolaldehyde</text>
        <dbReference type="Rhea" id="RHEA:10540"/>
        <dbReference type="ChEBI" id="CHEBI:17001"/>
        <dbReference type="ChEBI" id="CHEBI:17071"/>
        <dbReference type="ChEBI" id="CHEBI:44841"/>
        <dbReference type="EC" id="4.1.2.25"/>
    </reaction>
</comment>
<dbReference type="Proteomes" id="UP000279336">
    <property type="component" value="Unassembled WGS sequence"/>
</dbReference>
<name>A0A8B3FT38_9ACTN</name>
<sequence length="130" mass="14082">MPGKLVPGRTRIVVNGLRVMARHGVLPGERVEEQPFVIDVELIVDEPDADELSRAVSYADIARRAVRQVETAPVNLIETLAARIADSCRELPGIHAVAVCVHKPQAPIGFPFQDVSVTVVRDSGNTEQPA</sequence>
<gene>
    <name evidence="8" type="primary">folB</name>
    <name evidence="8" type="ORF">D7U36_06455</name>
</gene>
<dbReference type="OrthoDB" id="3212934at2"/>
<dbReference type="InterPro" id="IPR006157">
    <property type="entry name" value="FolB_dom"/>
</dbReference>